<dbReference type="Proteomes" id="UP000077266">
    <property type="component" value="Unassembled WGS sequence"/>
</dbReference>
<dbReference type="AlphaFoldDB" id="A0A165DNG2"/>
<keyword evidence="2" id="KW-1185">Reference proteome</keyword>
<dbReference type="InParanoid" id="A0A165DNG2"/>
<accession>A0A165DNG2</accession>
<gene>
    <name evidence="1" type="ORF">EXIGLDRAFT_269026</name>
</gene>
<evidence type="ECO:0000313" key="2">
    <source>
        <dbReference type="Proteomes" id="UP000077266"/>
    </source>
</evidence>
<evidence type="ECO:0000313" key="1">
    <source>
        <dbReference type="EMBL" id="KZV84981.1"/>
    </source>
</evidence>
<sequence>MSTSTHLLRPSFHQPRRRSGARARCAVCTRRQWTDARNLQPPRRNYERNLRKGRRRAQSHVHRCCRQADCIVESTAPRRHCYQPVCVGRFVQGDVPCPTLNPSKLFVVISLQVMRRTSASCGCL</sequence>
<proteinExistence type="predicted"/>
<protein>
    <submittedName>
        <fullName evidence="1">Uncharacterized protein</fullName>
    </submittedName>
</protein>
<organism evidence="1 2">
    <name type="scientific">Exidia glandulosa HHB12029</name>
    <dbReference type="NCBI Taxonomy" id="1314781"/>
    <lineage>
        <taxon>Eukaryota</taxon>
        <taxon>Fungi</taxon>
        <taxon>Dikarya</taxon>
        <taxon>Basidiomycota</taxon>
        <taxon>Agaricomycotina</taxon>
        <taxon>Agaricomycetes</taxon>
        <taxon>Auriculariales</taxon>
        <taxon>Exidiaceae</taxon>
        <taxon>Exidia</taxon>
    </lineage>
</organism>
<dbReference type="EMBL" id="KV426203">
    <property type="protein sequence ID" value="KZV84981.1"/>
    <property type="molecule type" value="Genomic_DNA"/>
</dbReference>
<name>A0A165DNG2_EXIGL</name>
<reference evidence="1 2" key="1">
    <citation type="journal article" date="2016" name="Mol. Biol. Evol.">
        <title>Comparative Genomics of Early-Diverging Mushroom-Forming Fungi Provides Insights into the Origins of Lignocellulose Decay Capabilities.</title>
        <authorList>
            <person name="Nagy L.G."/>
            <person name="Riley R."/>
            <person name="Tritt A."/>
            <person name="Adam C."/>
            <person name="Daum C."/>
            <person name="Floudas D."/>
            <person name="Sun H."/>
            <person name="Yadav J.S."/>
            <person name="Pangilinan J."/>
            <person name="Larsson K.H."/>
            <person name="Matsuura K."/>
            <person name="Barry K."/>
            <person name="Labutti K."/>
            <person name="Kuo R."/>
            <person name="Ohm R.A."/>
            <person name="Bhattacharya S.S."/>
            <person name="Shirouzu T."/>
            <person name="Yoshinaga Y."/>
            <person name="Martin F.M."/>
            <person name="Grigoriev I.V."/>
            <person name="Hibbett D.S."/>
        </authorList>
    </citation>
    <scope>NUCLEOTIDE SEQUENCE [LARGE SCALE GENOMIC DNA]</scope>
    <source>
        <strain evidence="1 2">HHB12029</strain>
    </source>
</reference>